<dbReference type="GO" id="GO:0006281">
    <property type="term" value="P:DNA repair"/>
    <property type="evidence" value="ECO:0007669"/>
    <property type="project" value="UniProtKB-KW"/>
</dbReference>
<name>A0A940DKG8_9BACT</name>
<feature type="domain" description="Endonuclease/exonuclease/phosphatase" evidence="10">
    <location>
        <begin position="104"/>
        <end position="355"/>
    </location>
</feature>
<reference evidence="11" key="2">
    <citation type="journal article" date="2021" name="PeerJ">
        <title>Extensive microbial diversity within the chicken gut microbiome revealed by metagenomics and culture.</title>
        <authorList>
            <person name="Gilroy R."/>
            <person name="Ravi A."/>
            <person name="Getino M."/>
            <person name="Pursley I."/>
            <person name="Horton D.L."/>
            <person name="Alikhan N.F."/>
            <person name="Baker D."/>
            <person name="Gharbi K."/>
            <person name="Hall N."/>
            <person name="Watson M."/>
            <person name="Adriaenssens E.M."/>
            <person name="Foster-Nyarko E."/>
            <person name="Jarju S."/>
            <person name="Secka A."/>
            <person name="Antonio M."/>
            <person name="Oren A."/>
            <person name="Chaudhuri R.R."/>
            <person name="La Ragione R."/>
            <person name="Hildebrand F."/>
            <person name="Pallen M.J."/>
        </authorList>
    </citation>
    <scope>NUCLEOTIDE SEQUENCE</scope>
    <source>
        <strain evidence="11">3924</strain>
    </source>
</reference>
<gene>
    <name evidence="11" type="ORF">IAC51_05685</name>
</gene>
<comment type="cofactor">
    <cofactor evidence="2">
        <name>Mg(2+)</name>
        <dbReference type="ChEBI" id="CHEBI:18420"/>
    </cofactor>
</comment>
<evidence type="ECO:0000256" key="3">
    <source>
        <dbReference type="ARBA" id="ARBA00022722"/>
    </source>
</evidence>
<evidence type="ECO:0000256" key="1">
    <source>
        <dbReference type="ARBA" id="ARBA00001936"/>
    </source>
</evidence>
<evidence type="ECO:0000256" key="7">
    <source>
        <dbReference type="ARBA" id="ARBA00022842"/>
    </source>
</evidence>
<evidence type="ECO:0000256" key="6">
    <source>
        <dbReference type="ARBA" id="ARBA00022801"/>
    </source>
</evidence>
<evidence type="ECO:0000256" key="4">
    <source>
        <dbReference type="ARBA" id="ARBA00022723"/>
    </source>
</evidence>
<evidence type="ECO:0000313" key="11">
    <source>
        <dbReference type="EMBL" id="MBO8440126.1"/>
    </source>
</evidence>
<proteinExistence type="predicted"/>
<keyword evidence="9" id="KW-0812">Transmembrane</keyword>
<dbReference type="SUPFAM" id="SSF56219">
    <property type="entry name" value="DNase I-like"/>
    <property type="match status" value="1"/>
</dbReference>
<comment type="caution">
    <text evidence="11">The sequence shown here is derived from an EMBL/GenBank/DDBJ whole genome shotgun (WGS) entry which is preliminary data.</text>
</comment>
<dbReference type="GO" id="GO:0004519">
    <property type="term" value="F:endonuclease activity"/>
    <property type="evidence" value="ECO:0007669"/>
    <property type="project" value="UniProtKB-KW"/>
</dbReference>
<dbReference type="CDD" id="cd09084">
    <property type="entry name" value="EEP-2"/>
    <property type="match status" value="1"/>
</dbReference>
<evidence type="ECO:0000256" key="8">
    <source>
        <dbReference type="ARBA" id="ARBA00023204"/>
    </source>
</evidence>
<keyword evidence="4" id="KW-0479">Metal-binding</keyword>
<keyword evidence="3" id="KW-0540">Nuclease</keyword>
<dbReference type="EMBL" id="JADIMV010000099">
    <property type="protein sequence ID" value="MBO8440126.1"/>
    <property type="molecule type" value="Genomic_DNA"/>
</dbReference>
<protein>
    <submittedName>
        <fullName evidence="11">Endonuclease/exonuclease/phosphatase family protein</fullName>
    </submittedName>
</protein>
<keyword evidence="7" id="KW-0460">Magnesium</keyword>
<dbReference type="InterPro" id="IPR036691">
    <property type="entry name" value="Endo/exonu/phosph_ase_sf"/>
</dbReference>
<keyword evidence="5" id="KW-0227">DNA damage</keyword>
<keyword evidence="6" id="KW-0378">Hydrolase</keyword>
<feature type="transmembrane region" description="Helical" evidence="9">
    <location>
        <begin position="36"/>
        <end position="58"/>
    </location>
</feature>
<comment type="cofactor">
    <cofactor evidence="1">
        <name>Mn(2+)</name>
        <dbReference type="ChEBI" id="CHEBI:29035"/>
    </cofactor>
</comment>
<reference evidence="11" key="1">
    <citation type="submission" date="2020-10" db="EMBL/GenBank/DDBJ databases">
        <authorList>
            <person name="Gilroy R."/>
        </authorList>
    </citation>
    <scope>NUCLEOTIDE SEQUENCE</scope>
    <source>
        <strain evidence="11">3924</strain>
    </source>
</reference>
<keyword evidence="9" id="KW-0472">Membrane</keyword>
<dbReference type="Gene3D" id="3.60.10.10">
    <property type="entry name" value="Endonuclease/exonuclease/phosphatase"/>
    <property type="match status" value="1"/>
</dbReference>
<dbReference type="InterPro" id="IPR005135">
    <property type="entry name" value="Endo/exonuclease/phosphatase"/>
</dbReference>
<sequence length="367" mass="42040">MIRGLVKLIAYTLTAVLLLLYGGALLATVVPPDKAIVFSFLGMALPVVWLLLVIMLLFWLFNRKWGAALMLAAVIGASVPLWRNTIAIPTGSVLSLTDKPLKIMTYNVHLFNGYKHYDEICALIERESPDILCLQEFGYFNRRAEGDVKERELLKRFRKMFPYRHLWYKNSKGTSSNGLATFSKYPIVKKENVAYDSKYNNSIYSDVKVGRDTLRVINNHLESNRLTGEQRRWAENLITEEFETEEFIASTKSVSITLGEATVRRAAQAAAVGQEVERSPHEVVVCGDFNDVCQSYAYSRIKGTLLKDAYAEAGRWGYWWTYHENMMYFPIDHILVEKSLPVKEAYVIKEDFSDHYPLVTVIYMPEE</sequence>
<dbReference type="GO" id="GO:0016787">
    <property type="term" value="F:hydrolase activity"/>
    <property type="evidence" value="ECO:0007669"/>
    <property type="project" value="UniProtKB-KW"/>
</dbReference>
<dbReference type="Pfam" id="PF03372">
    <property type="entry name" value="Exo_endo_phos"/>
    <property type="match status" value="1"/>
</dbReference>
<keyword evidence="9" id="KW-1133">Transmembrane helix</keyword>
<accession>A0A940DKG8</accession>
<evidence type="ECO:0000259" key="10">
    <source>
        <dbReference type="Pfam" id="PF03372"/>
    </source>
</evidence>
<dbReference type="GO" id="GO:0046872">
    <property type="term" value="F:metal ion binding"/>
    <property type="evidence" value="ECO:0007669"/>
    <property type="project" value="UniProtKB-KW"/>
</dbReference>
<evidence type="ECO:0000256" key="2">
    <source>
        <dbReference type="ARBA" id="ARBA00001946"/>
    </source>
</evidence>
<dbReference type="PANTHER" id="PTHR15822:SF4">
    <property type="entry name" value="TYROSYL-DNA PHOSPHODIESTERASE 2"/>
    <property type="match status" value="1"/>
</dbReference>
<evidence type="ECO:0000256" key="9">
    <source>
        <dbReference type="SAM" id="Phobius"/>
    </source>
</evidence>
<dbReference type="AlphaFoldDB" id="A0A940DKG8"/>
<feature type="transmembrane region" description="Helical" evidence="9">
    <location>
        <begin position="65"/>
        <end position="82"/>
    </location>
</feature>
<keyword evidence="11" id="KW-0255">Endonuclease</keyword>
<dbReference type="InterPro" id="IPR051547">
    <property type="entry name" value="TDP2-like"/>
</dbReference>
<evidence type="ECO:0000313" key="12">
    <source>
        <dbReference type="Proteomes" id="UP000712007"/>
    </source>
</evidence>
<dbReference type="PANTHER" id="PTHR15822">
    <property type="entry name" value="TRAF AND TNF RECEPTOR-ASSOCIATED PROTEIN"/>
    <property type="match status" value="1"/>
</dbReference>
<keyword evidence="8" id="KW-0234">DNA repair</keyword>
<evidence type="ECO:0000256" key="5">
    <source>
        <dbReference type="ARBA" id="ARBA00022763"/>
    </source>
</evidence>
<dbReference type="Proteomes" id="UP000712007">
    <property type="component" value="Unassembled WGS sequence"/>
</dbReference>
<organism evidence="11 12">
    <name type="scientific">Candidatus Aphodosoma intestinipullorum</name>
    <dbReference type="NCBI Taxonomy" id="2840674"/>
    <lineage>
        <taxon>Bacteria</taxon>
        <taxon>Pseudomonadati</taxon>
        <taxon>Bacteroidota</taxon>
        <taxon>Bacteroidia</taxon>
        <taxon>Bacteroidales</taxon>
        <taxon>Candidatus Aphodosoma</taxon>
    </lineage>
</organism>